<organism evidence="9 10">
    <name type="scientific">Phyllosticta capitalensis</name>
    <dbReference type="NCBI Taxonomy" id="121624"/>
    <lineage>
        <taxon>Eukaryota</taxon>
        <taxon>Fungi</taxon>
        <taxon>Dikarya</taxon>
        <taxon>Ascomycota</taxon>
        <taxon>Pezizomycotina</taxon>
        <taxon>Dothideomycetes</taxon>
        <taxon>Dothideomycetes incertae sedis</taxon>
        <taxon>Botryosphaeriales</taxon>
        <taxon>Phyllostictaceae</taxon>
        <taxon>Phyllosticta</taxon>
    </lineage>
</organism>
<dbReference type="InterPro" id="IPR036259">
    <property type="entry name" value="MFS_trans_sf"/>
</dbReference>
<evidence type="ECO:0000313" key="10">
    <source>
        <dbReference type="Proteomes" id="UP001492380"/>
    </source>
</evidence>
<feature type="transmembrane region" description="Helical" evidence="8">
    <location>
        <begin position="329"/>
        <end position="351"/>
    </location>
</feature>
<dbReference type="SUPFAM" id="SSF103473">
    <property type="entry name" value="MFS general substrate transporter"/>
    <property type="match status" value="1"/>
</dbReference>
<evidence type="ECO:0000256" key="2">
    <source>
        <dbReference type="ARBA" id="ARBA00005982"/>
    </source>
</evidence>
<evidence type="ECO:0000256" key="7">
    <source>
        <dbReference type="SAM" id="MobiDB-lite"/>
    </source>
</evidence>
<feature type="transmembrane region" description="Helical" evidence="8">
    <location>
        <begin position="606"/>
        <end position="627"/>
    </location>
</feature>
<dbReference type="Pfam" id="PF00854">
    <property type="entry name" value="PTR2"/>
    <property type="match status" value="1"/>
</dbReference>
<reference evidence="9 10" key="1">
    <citation type="submission" date="2024-04" db="EMBL/GenBank/DDBJ databases">
        <title>Phyllosticta paracitricarpa is synonymous to the EU quarantine fungus P. citricarpa based on phylogenomic analyses.</title>
        <authorList>
            <consortium name="Lawrence Berkeley National Laboratory"/>
            <person name="Van Ingen-Buijs V.A."/>
            <person name="Van Westerhoven A.C."/>
            <person name="Haridas S."/>
            <person name="Skiadas P."/>
            <person name="Martin F."/>
            <person name="Groenewald J.Z."/>
            <person name="Crous P.W."/>
            <person name="Seidl M.F."/>
        </authorList>
    </citation>
    <scope>NUCLEOTIDE SEQUENCE [LARGE SCALE GENOMIC DNA]</scope>
    <source>
        <strain evidence="9 10">CBS 123374</strain>
    </source>
</reference>
<feature type="transmembrane region" description="Helical" evidence="8">
    <location>
        <begin position="216"/>
        <end position="238"/>
    </location>
</feature>
<name>A0ABR1YDW0_9PEZI</name>
<keyword evidence="6" id="KW-0813">Transport</keyword>
<proteinExistence type="inferred from homology"/>
<feature type="transmembrane region" description="Helical" evidence="8">
    <location>
        <begin position="304"/>
        <end position="323"/>
    </location>
</feature>
<feature type="region of interest" description="Disordered" evidence="7">
    <location>
        <begin position="12"/>
        <end position="76"/>
    </location>
</feature>
<keyword evidence="3 6" id="KW-0812">Transmembrane</keyword>
<dbReference type="PANTHER" id="PTHR11654">
    <property type="entry name" value="OLIGOPEPTIDE TRANSPORTER-RELATED"/>
    <property type="match status" value="1"/>
</dbReference>
<evidence type="ECO:0000256" key="3">
    <source>
        <dbReference type="ARBA" id="ARBA00022692"/>
    </source>
</evidence>
<evidence type="ECO:0000313" key="9">
    <source>
        <dbReference type="EMBL" id="KAK8227153.1"/>
    </source>
</evidence>
<dbReference type="PROSITE" id="PS01022">
    <property type="entry name" value="PTR2_1"/>
    <property type="match status" value="1"/>
</dbReference>
<dbReference type="InterPro" id="IPR018456">
    <property type="entry name" value="PTR2_symporter_CS"/>
</dbReference>
<evidence type="ECO:0000256" key="8">
    <source>
        <dbReference type="SAM" id="Phobius"/>
    </source>
</evidence>
<dbReference type="Gene3D" id="1.20.1250.20">
    <property type="entry name" value="MFS general substrate transporter like domains"/>
    <property type="match status" value="1"/>
</dbReference>
<keyword evidence="4 8" id="KW-1133">Transmembrane helix</keyword>
<feature type="compositionally biased region" description="Low complexity" evidence="7">
    <location>
        <begin position="12"/>
        <end position="30"/>
    </location>
</feature>
<dbReference type="PROSITE" id="PS01023">
    <property type="entry name" value="PTR2_2"/>
    <property type="match status" value="1"/>
</dbReference>
<dbReference type="InterPro" id="IPR000109">
    <property type="entry name" value="POT_fam"/>
</dbReference>
<gene>
    <name evidence="9" type="ORF">HDK90DRAFT_468973</name>
</gene>
<feature type="region of interest" description="Disordered" evidence="7">
    <location>
        <begin position="635"/>
        <end position="659"/>
    </location>
</feature>
<protein>
    <submittedName>
        <fullName evidence="9">Peptide transporter PTR2-A</fullName>
    </submittedName>
</protein>
<evidence type="ECO:0000256" key="5">
    <source>
        <dbReference type="ARBA" id="ARBA00023136"/>
    </source>
</evidence>
<evidence type="ECO:0000256" key="4">
    <source>
        <dbReference type="ARBA" id="ARBA00022989"/>
    </source>
</evidence>
<feature type="transmembrane region" description="Helical" evidence="8">
    <location>
        <begin position="547"/>
        <end position="567"/>
    </location>
</feature>
<comment type="subcellular location">
    <subcellularLocation>
        <location evidence="1 6">Membrane</location>
        <topology evidence="1 6">Multi-pass membrane protein</topology>
    </subcellularLocation>
</comment>
<keyword evidence="5 8" id="KW-0472">Membrane</keyword>
<evidence type="ECO:0000256" key="6">
    <source>
        <dbReference type="RuleBase" id="RU003755"/>
    </source>
</evidence>
<feature type="transmembrane region" description="Helical" evidence="8">
    <location>
        <begin position="189"/>
        <end position="209"/>
    </location>
</feature>
<evidence type="ECO:0000256" key="1">
    <source>
        <dbReference type="ARBA" id="ARBA00004141"/>
    </source>
</evidence>
<keyword evidence="10" id="KW-1185">Reference proteome</keyword>
<dbReference type="Proteomes" id="UP001492380">
    <property type="component" value="Unassembled WGS sequence"/>
</dbReference>
<dbReference type="EMBL" id="JBBWRZ010000010">
    <property type="protein sequence ID" value="KAK8227153.1"/>
    <property type="molecule type" value="Genomic_DNA"/>
</dbReference>
<comment type="similarity">
    <text evidence="2 6">Belongs to the major facilitator superfamily. Proton-dependent oligopeptide transporter (POT/PTR) (TC 2.A.17) family.</text>
</comment>
<feature type="transmembrane region" description="Helical" evidence="8">
    <location>
        <begin position="579"/>
        <end position="600"/>
    </location>
</feature>
<comment type="caution">
    <text evidence="9">The sequence shown here is derived from an EMBL/GenBank/DDBJ whole genome shotgun (WGS) entry which is preliminary data.</text>
</comment>
<accession>A0ABR1YDW0</accession>
<sequence>MPAVPPFAAAVGGVAASSSSSAARGDYSSVPQRDTDVELEVLDDDGVARKAAARGERSVARRTQRASSDGFSGRAGDASGIDAAELALGKGSLDSDGDYDLSLDDDDVPTDDERRSLRKVPDRLPWSASLIAIVELCERFAYYGLSGPFQNYAANRYHDPSGLPGAIWQRGRRGADVLTSGLGQHGATLMNSFFAFWCYLTPIVGAVVADQYLGKYYTIVYFAIVYMVGIVILFLTSLPASIEAGYAFPGLLVAIVVIGLGTGGIKSNVSPLIAEQYEETKQRVKTLATGERVIVDPDLTIQRIYMVFYMAINIGSLSALATTTMELRVGFWAAYLLPLCMFMVGFVVIVLGKRRYVIKPPAGSVVANSFKALYMGFVNGGNLEAAKPSRWSRHTTSSDFAWDDRFVDELRRALRACKVFCFYPIYWAAFGQMSNNFVSQAGQMQLHGIPNDSMQNLDPLSVICLIPLMDRYVYPFLRRRGFAMKPMARITFGFIFASLAMVYAAFLQSIIYGSPPCFTRPSRCAAGRRPNGSYEANQVHVLVQTPAYLLLGVSEILASVTGLEWAFTQAPASMKSFIMSLFLLTTALGAMLGALASPWARDPLLVWLYAGLAVACVATAGVFWKLFKKYNDDDADGGSGGAQQRRPVKDDGSEAGGLA</sequence>
<feature type="transmembrane region" description="Helical" evidence="8">
    <location>
        <begin position="244"/>
        <end position="265"/>
    </location>
</feature>
<feature type="transmembrane region" description="Helical" evidence="8">
    <location>
        <begin position="487"/>
        <end position="506"/>
    </location>
</feature>